<evidence type="ECO:0000256" key="1">
    <source>
        <dbReference type="PROSITE-ProRule" id="PRU00708"/>
    </source>
</evidence>
<dbReference type="RefSeq" id="XP_008087135.1">
    <property type="nucleotide sequence ID" value="XM_008088944.1"/>
</dbReference>
<organism evidence="2 3">
    <name type="scientific">Glarea lozoyensis (strain ATCC 20868 / MF5171)</name>
    <dbReference type="NCBI Taxonomy" id="1116229"/>
    <lineage>
        <taxon>Eukaryota</taxon>
        <taxon>Fungi</taxon>
        <taxon>Dikarya</taxon>
        <taxon>Ascomycota</taxon>
        <taxon>Pezizomycotina</taxon>
        <taxon>Leotiomycetes</taxon>
        <taxon>Helotiales</taxon>
        <taxon>Helotiaceae</taxon>
        <taxon>Glarea</taxon>
    </lineage>
</organism>
<gene>
    <name evidence="2" type="ORF">GLAREA_01728</name>
</gene>
<dbReference type="InterPro" id="IPR002885">
    <property type="entry name" value="PPR_rpt"/>
</dbReference>
<name>S3D1D3_GLAL2</name>
<dbReference type="InterPro" id="IPR051114">
    <property type="entry name" value="Mito_RNA_Proc_CCM1"/>
</dbReference>
<dbReference type="InterPro" id="IPR011990">
    <property type="entry name" value="TPR-like_helical_dom_sf"/>
</dbReference>
<dbReference type="GO" id="GO:0005739">
    <property type="term" value="C:mitochondrion"/>
    <property type="evidence" value="ECO:0007669"/>
    <property type="project" value="TreeGrafter"/>
</dbReference>
<dbReference type="HOGENOM" id="CLU_003430_0_1_1"/>
<dbReference type="GeneID" id="19460786"/>
<dbReference type="STRING" id="1116229.S3D1D3"/>
<sequence>MLERTAGCFETGSLRRLLPSSGQTVKGRRALHSAFFNHAAGDNELSTIWSALVQGQNSQRESAPEVLNNAGGDGGIFLDFLYPTHTINSIRKCSLWALGKQSGQWGKSRCSRLGQRAYTSSATTASPTNNLGHDVAENNDDPEPDTVAEGHIYQKLGLQSNKDYDEAWRQYSRLDKGEKRGLRCELIEYLSTSTRIIDAERIVDAFSRGAQGNTAAIYKYTIRAHLSLRNADEAIRLSIKACNVIGSPVDFDNTFCSLAKSKSWSRACSLWNAFTLRKHGMEFSYNLFRDFERLWNFDSLVCDLIGYADQRARATDQQVEGTKRQVEDIEHPVENCSPGHEITHGMLVEFSTAMALHMIGVQNCYRSGQFKVRPHFSTALTHLRKYSLIELASNRARLEAQIDLMMDLGATNHIIDVYRALRDSENFVFSAGSLDKILRYYCAKHNTLGIQTILDDVIQNYGRPTRIAYRMVLREFANRRDVTTVQTLFDRYMEDYFPDGAVTDPDTFAPILQVYSKRGEVSEVMKNFNLISDKYGLKPSILCWNIVIAAHGRALDADGVYECFDAIVKADGIKPDDYTFGSVMGAAAIRGDLPAMQSIYRMAQDSGVSTTAQMVDCLVKAHIDDDDLEAAESICIEAVQTPMKGSRTRMWNYLIVAHALRRDLDNANRVLRLMPHYGVPHNEITYAAIMQALAMVKLPDAANKVMNEALPRAGFKPSALHYAILMGAYLYTNQIPRIFRIHRYLLRRHLPSTASTNAMLMRAQMNRDEFLFAQGTTEHKYERALEMFLSMVWDKQDHSDIEKGMLQMPLDHKYATSISSFVITMISRVDEPETALRLFRRFLDTSPDSLKDNVPSQMISALLYTRYRQRDAAGIQKCWDMIMNQSRKHMKPTIPAEQTDNMIESPPTGPGILNKYRTSFAADLNYYLAYLSWDSRQDEMIATVNSLLEEGFVLDNRNWNNYVKLLLQGSDQHIRMAFELCEDKLMGGFLGWALYRRRSPARNKLPLTVRYYRKDPRHLRPLASTSFELANAFIDLQAAATESPSSRYLVEALERRCPKTVGHILTIPSNHSLQEMANMGRVIE</sequence>
<dbReference type="Proteomes" id="UP000016922">
    <property type="component" value="Unassembled WGS sequence"/>
</dbReference>
<dbReference type="GO" id="GO:0003729">
    <property type="term" value="F:mRNA binding"/>
    <property type="evidence" value="ECO:0007669"/>
    <property type="project" value="TreeGrafter"/>
</dbReference>
<protein>
    <submittedName>
        <fullName evidence="2">TPR-like protein</fullName>
    </submittedName>
</protein>
<evidence type="ECO:0000313" key="3">
    <source>
        <dbReference type="Proteomes" id="UP000016922"/>
    </source>
</evidence>
<dbReference type="PANTHER" id="PTHR47934:SF6">
    <property type="entry name" value="MITOCHONDRIAL GROUP I INTRON SPLICING FACTOR CCM1-RELATED"/>
    <property type="match status" value="1"/>
</dbReference>
<dbReference type="GO" id="GO:0007005">
    <property type="term" value="P:mitochondrion organization"/>
    <property type="evidence" value="ECO:0007669"/>
    <property type="project" value="TreeGrafter"/>
</dbReference>
<dbReference type="PROSITE" id="PS51375">
    <property type="entry name" value="PPR"/>
    <property type="match status" value="1"/>
</dbReference>
<dbReference type="EMBL" id="KE145371">
    <property type="protein sequence ID" value="EPE25816.1"/>
    <property type="molecule type" value="Genomic_DNA"/>
</dbReference>
<evidence type="ECO:0000313" key="2">
    <source>
        <dbReference type="EMBL" id="EPE25816.1"/>
    </source>
</evidence>
<dbReference type="PANTHER" id="PTHR47934">
    <property type="entry name" value="PENTATRICOPEPTIDE REPEAT-CONTAINING PROTEIN PET309, MITOCHONDRIAL"/>
    <property type="match status" value="1"/>
</dbReference>
<dbReference type="KEGG" id="glz:GLAREA_01728"/>
<dbReference type="OMA" id="QLHTGFW"/>
<proteinExistence type="predicted"/>
<feature type="repeat" description="PPR" evidence="1">
    <location>
        <begin position="682"/>
        <end position="717"/>
    </location>
</feature>
<dbReference type="AlphaFoldDB" id="S3D1D3"/>
<dbReference type="OrthoDB" id="185373at2759"/>
<dbReference type="GO" id="GO:0006396">
    <property type="term" value="P:RNA processing"/>
    <property type="evidence" value="ECO:0007669"/>
    <property type="project" value="TreeGrafter"/>
</dbReference>
<reference evidence="2 3" key="1">
    <citation type="journal article" date="2013" name="BMC Genomics">
        <title>Genomics-driven discovery of the pneumocandin biosynthetic gene cluster in the fungus Glarea lozoyensis.</title>
        <authorList>
            <person name="Chen L."/>
            <person name="Yue Q."/>
            <person name="Zhang X."/>
            <person name="Xiang M."/>
            <person name="Wang C."/>
            <person name="Li S."/>
            <person name="Che Y."/>
            <person name="Ortiz-Lopez F.J."/>
            <person name="Bills G.F."/>
            <person name="Liu X."/>
            <person name="An Z."/>
        </authorList>
    </citation>
    <scope>NUCLEOTIDE SEQUENCE [LARGE SCALE GENOMIC DNA]</scope>
    <source>
        <strain evidence="3">ATCC 20868 / MF5171</strain>
    </source>
</reference>
<accession>S3D1D3</accession>
<keyword evidence="3" id="KW-1185">Reference proteome</keyword>
<dbReference type="Gene3D" id="1.25.40.10">
    <property type="entry name" value="Tetratricopeptide repeat domain"/>
    <property type="match status" value="2"/>
</dbReference>
<dbReference type="SUPFAM" id="SSF48452">
    <property type="entry name" value="TPR-like"/>
    <property type="match status" value="1"/>
</dbReference>
<dbReference type="eggNOG" id="KOG4197">
    <property type="taxonomic scope" value="Eukaryota"/>
</dbReference>